<comment type="similarity">
    <text evidence="1">Belongs to the DNA mismatch repair MutL/HexB family.</text>
</comment>
<feature type="region of interest" description="Disordered" evidence="3">
    <location>
        <begin position="718"/>
        <end position="744"/>
    </location>
</feature>
<comment type="caution">
    <text evidence="5">The sequence shown here is derived from an EMBL/GenBank/DDBJ whole genome shotgun (WGS) entry which is preliminary data.</text>
</comment>
<name>A0ABR4IVE1_9EURO</name>
<dbReference type="SUPFAM" id="SSF55874">
    <property type="entry name" value="ATPase domain of HSP90 chaperone/DNA topoisomerase II/histidine kinase"/>
    <property type="match status" value="1"/>
</dbReference>
<proteinExistence type="inferred from homology"/>
<dbReference type="Pfam" id="PF01119">
    <property type="entry name" value="DNA_mis_repair"/>
    <property type="match status" value="1"/>
</dbReference>
<feature type="compositionally biased region" description="Polar residues" evidence="3">
    <location>
        <begin position="626"/>
        <end position="641"/>
    </location>
</feature>
<accession>A0ABR4IVE1</accession>
<feature type="compositionally biased region" description="Polar residues" evidence="3">
    <location>
        <begin position="527"/>
        <end position="543"/>
    </location>
</feature>
<evidence type="ECO:0000256" key="1">
    <source>
        <dbReference type="ARBA" id="ARBA00006082"/>
    </source>
</evidence>
<keyword evidence="6" id="KW-1185">Reference proteome</keyword>
<reference evidence="5 6" key="1">
    <citation type="submission" date="2024-07" db="EMBL/GenBank/DDBJ databases">
        <title>Section-level genome sequencing and comparative genomics of Aspergillus sections Usti and Cavernicolus.</title>
        <authorList>
            <consortium name="Lawrence Berkeley National Laboratory"/>
            <person name="Nybo J.L."/>
            <person name="Vesth T.C."/>
            <person name="Theobald S."/>
            <person name="Frisvad J.C."/>
            <person name="Larsen T.O."/>
            <person name="Kjaerboelling I."/>
            <person name="Rothschild-Mancinelli K."/>
            <person name="Lyhne E.K."/>
            <person name="Kogle M.E."/>
            <person name="Barry K."/>
            <person name="Clum A."/>
            <person name="Na H."/>
            <person name="Ledsgaard L."/>
            <person name="Lin J."/>
            <person name="Lipzen A."/>
            <person name="Kuo A."/>
            <person name="Riley R."/>
            <person name="Mondo S."/>
            <person name="LaButti K."/>
            <person name="Haridas S."/>
            <person name="Pangalinan J."/>
            <person name="Salamov A.A."/>
            <person name="Simmons B.A."/>
            <person name="Magnuson J.K."/>
            <person name="Chen J."/>
            <person name="Drula E."/>
            <person name="Henrissat B."/>
            <person name="Wiebenga A."/>
            <person name="Lubbers R.J."/>
            <person name="Gomes A.C."/>
            <person name="Makela M.R."/>
            <person name="Stajich J."/>
            <person name="Grigoriev I.V."/>
            <person name="Mortensen U.H."/>
            <person name="De vries R.P."/>
            <person name="Baker S.E."/>
            <person name="Andersen M.R."/>
        </authorList>
    </citation>
    <scope>NUCLEOTIDE SEQUENCE [LARGE SCALE GENOMIC DNA]</scope>
    <source>
        <strain evidence="5 6">CBS 600.67</strain>
    </source>
</reference>
<dbReference type="InterPro" id="IPR014762">
    <property type="entry name" value="DNA_mismatch_repair_CS"/>
</dbReference>
<evidence type="ECO:0000313" key="6">
    <source>
        <dbReference type="Proteomes" id="UP001610335"/>
    </source>
</evidence>
<dbReference type="PROSITE" id="PS00058">
    <property type="entry name" value="DNA_MISMATCH_REPAIR_1"/>
    <property type="match status" value="1"/>
</dbReference>
<feature type="domain" description="DNA mismatch repair protein S5" evidence="4">
    <location>
        <begin position="219"/>
        <end position="361"/>
    </location>
</feature>
<evidence type="ECO:0000256" key="2">
    <source>
        <dbReference type="ARBA" id="ARBA00022763"/>
    </source>
</evidence>
<feature type="compositionally biased region" description="Polar residues" evidence="3">
    <location>
        <begin position="431"/>
        <end position="443"/>
    </location>
</feature>
<dbReference type="Proteomes" id="UP001610335">
    <property type="component" value="Unassembled WGS sequence"/>
</dbReference>
<dbReference type="PANTHER" id="PTHR10073">
    <property type="entry name" value="DNA MISMATCH REPAIR PROTEIN MLH, PMS, MUTL"/>
    <property type="match status" value="1"/>
</dbReference>
<dbReference type="InterPro" id="IPR003594">
    <property type="entry name" value="HATPase_dom"/>
</dbReference>
<feature type="region of interest" description="Disordered" evidence="3">
    <location>
        <begin position="361"/>
        <end position="551"/>
    </location>
</feature>
<dbReference type="EMBL" id="JBFXLS010000008">
    <property type="protein sequence ID" value="KAL2831725.1"/>
    <property type="molecule type" value="Genomic_DNA"/>
</dbReference>
<dbReference type="PANTHER" id="PTHR10073:SF41">
    <property type="entry name" value="MISMATCH REPAIR PROTEIN, PUTATIVE (AFU_ORTHOLOGUE AFUA_8G05820)-RELATED"/>
    <property type="match status" value="1"/>
</dbReference>
<feature type="region of interest" description="Disordered" evidence="3">
    <location>
        <begin position="568"/>
        <end position="645"/>
    </location>
</feature>
<feature type="compositionally biased region" description="Polar residues" evidence="3">
    <location>
        <begin position="392"/>
        <end position="401"/>
    </location>
</feature>
<dbReference type="InterPro" id="IPR014721">
    <property type="entry name" value="Ribsml_uS5_D2-typ_fold_subgr"/>
</dbReference>
<organism evidence="5 6">
    <name type="scientific">Aspergillus cavernicola</name>
    <dbReference type="NCBI Taxonomy" id="176166"/>
    <lineage>
        <taxon>Eukaryota</taxon>
        <taxon>Fungi</taxon>
        <taxon>Dikarya</taxon>
        <taxon>Ascomycota</taxon>
        <taxon>Pezizomycotina</taxon>
        <taxon>Eurotiomycetes</taxon>
        <taxon>Eurotiomycetidae</taxon>
        <taxon>Eurotiales</taxon>
        <taxon>Aspergillaceae</taxon>
        <taxon>Aspergillus</taxon>
        <taxon>Aspergillus subgen. Nidulantes</taxon>
    </lineage>
</organism>
<dbReference type="Pfam" id="PF02518">
    <property type="entry name" value="HATPase_c"/>
    <property type="match status" value="1"/>
</dbReference>
<sequence>MPIAALPPTTVRAIGSTSIISDPCSIIKELLDNALDASASSVSIEISQDTVGLIQVKDNGHGIPQTDYALVGKRAFTSKIHTIDDLRNVGGKSLGFRGEALASAAEVSGSLTVATRVEAEPVGSSLKYGRNGELISAVHVPHPVGTTVRISNLFKHIPVRRQTAIKNSKKSMLKTRKMIQAYSMARPSTRLSFKVLKVKSESSNWMYAPGRDATLMEAALKAAGTEIASNCILKEWPPLPENANVQNEGGLDFRVVALLPKLGADFTKFNNSGQYISIDGRPVAAGRGIAKDIAKLYKSYLRSVMSHNPSPTITDPFVCFHIRCPEGCYDVNVEPSKDDVLFEDQQVVLSVVEDLLRDTYGETPGAHASKHGQAGQEAETPRRNGSEALLTGRSNEPNSLSHPRGASFQAEGFASAGSFVRPKPRRAGTVGRQSDISPSTRSGDFSELDTIPLADASDREEHGPRLRNGRTSGLLPRRDRSPTISRNARQASSGRTCFPSPVSSMGSPSDAASRSPVFSRASALTLGLSQMSPMTPVQSGPRQQQREHDRERYGNGSLDTWFLKLNQAAPSPEGTGGLTEQDSELSLSQLTQQRFGSDEVSPNGATGVESSRSQPVGAVLNLSPGVESSQGPSHISNSTAEPMNKRQDVPVLEQWSAILYNASNPNHNPELQKALEFENRKKAAIQERRMQMKSVASSGSANSPHLSRYLAARAALNTDPEPGTRHSGPEGPTGSQASKPVLSPHDPRAYLMRFQGNQHTEVQNNSKLKRILSSKLPFEKIPDGHNLHDVGLKWPAELPLVYASFKQISKTDLYTRSSNQIEIFTSPDISAALDLWRDQLSALTRARYRLRDTSDIPDLQFEFSGITQLSDNFADGTTTL</sequence>
<dbReference type="CDD" id="cd03485">
    <property type="entry name" value="MutL_Trans_hPMS_1_like"/>
    <property type="match status" value="1"/>
</dbReference>
<dbReference type="SUPFAM" id="SSF54211">
    <property type="entry name" value="Ribosomal protein S5 domain 2-like"/>
    <property type="match status" value="1"/>
</dbReference>
<gene>
    <name evidence="5" type="ORF">BDW59DRAFT_139908</name>
</gene>
<dbReference type="InterPro" id="IPR002099">
    <property type="entry name" value="MutL/Mlh/PMS"/>
</dbReference>
<keyword evidence="2" id="KW-0227">DNA damage</keyword>
<dbReference type="Gene3D" id="3.30.565.10">
    <property type="entry name" value="Histidine kinase-like ATPase, C-terminal domain"/>
    <property type="match status" value="1"/>
</dbReference>
<dbReference type="Gene3D" id="3.30.230.10">
    <property type="match status" value="1"/>
</dbReference>
<dbReference type="SMART" id="SM01340">
    <property type="entry name" value="DNA_mis_repair"/>
    <property type="match status" value="1"/>
</dbReference>
<feature type="compositionally biased region" description="Polar residues" evidence="3">
    <location>
        <begin position="578"/>
        <end position="595"/>
    </location>
</feature>
<evidence type="ECO:0000313" key="5">
    <source>
        <dbReference type="EMBL" id="KAL2831725.1"/>
    </source>
</evidence>
<dbReference type="InterPro" id="IPR020568">
    <property type="entry name" value="Ribosomal_Su5_D2-typ_SF"/>
</dbReference>
<feature type="compositionally biased region" description="Polar residues" evidence="3">
    <location>
        <begin position="482"/>
        <end position="512"/>
    </location>
</feature>
<protein>
    <recommendedName>
        <fullName evidence="4">DNA mismatch repair protein S5 domain-containing protein</fullName>
    </recommendedName>
</protein>
<dbReference type="InterPro" id="IPR013507">
    <property type="entry name" value="DNA_mismatch_S5_2-like"/>
</dbReference>
<dbReference type="InterPro" id="IPR038973">
    <property type="entry name" value="MutL/Mlh/Pms-like"/>
</dbReference>
<dbReference type="InterPro" id="IPR036890">
    <property type="entry name" value="HATPase_C_sf"/>
</dbReference>
<evidence type="ECO:0000256" key="3">
    <source>
        <dbReference type="SAM" id="MobiDB-lite"/>
    </source>
</evidence>
<evidence type="ECO:0000259" key="4">
    <source>
        <dbReference type="SMART" id="SM01340"/>
    </source>
</evidence>
<dbReference type="NCBIfam" id="TIGR00585">
    <property type="entry name" value="mutl"/>
    <property type="match status" value="1"/>
</dbReference>